<gene>
    <name evidence="2" type="ORF">O3P69_020430</name>
</gene>
<dbReference type="AlphaFoldDB" id="A0AAW0TLP5"/>
<comment type="caution">
    <text evidence="2">The sequence shown here is derived from an EMBL/GenBank/DDBJ whole genome shotgun (WGS) entry which is preliminary data.</text>
</comment>
<sequence length="100" mass="11297">MTSGSLPYLGIACYLSDTKTQVPPEPPSLCPHTRLRAMTAPPGQGTRDRLCMRESPRRRSGQPGVYVRTNKPPNHRLQSPILFDPLLRLGRTRCTDRKDR</sequence>
<dbReference type="Proteomes" id="UP001487740">
    <property type="component" value="Unassembled WGS sequence"/>
</dbReference>
<reference evidence="2 3" key="1">
    <citation type="submission" date="2023-03" db="EMBL/GenBank/DDBJ databases">
        <title>High-quality genome of Scylla paramamosain provides insights in environmental adaptation.</title>
        <authorList>
            <person name="Zhang L."/>
        </authorList>
    </citation>
    <scope>NUCLEOTIDE SEQUENCE [LARGE SCALE GENOMIC DNA]</scope>
    <source>
        <strain evidence="2">LZ_2023a</strain>
        <tissue evidence="2">Muscle</tissue>
    </source>
</reference>
<dbReference type="EMBL" id="JARAKH010000028">
    <property type="protein sequence ID" value="KAK8388437.1"/>
    <property type="molecule type" value="Genomic_DNA"/>
</dbReference>
<evidence type="ECO:0000313" key="2">
    <source>
        <dbReference type="EMBL" id="KAK8388437.1"/>
    </source>
</evidence>
<keyword evidence="3" id="KW-1185">Reference proteome</keyword>
<name>A0AAW0TLP5_SCYPA</name>
<accession>A0AAW0TLP5</accession>
<organism evidence="2 3">
    <name type="scientific">Scylla paramamosain</name>
    <name type="common">Mud crab</name>
    <dbReference type="NCBI Taxonomy" id="85552"/>
    <lineage>
        <taxon>Eukaryota</taxon>
        <taxon>Metazoa</taxon>
        <taxon>Ecdysozoa</taxon>
        <taxon>Arthropoda</taxon>
        <taxon>Crustacea</taxon>
        <taxon>Multicrustacea</taxon>
        <taxon>Malacostraca</taxon>
        <taxon>Eumalacostraca</taxon>
        <taxon>Eucarida</taxon>
        <taxon>Decapoda</taxon>
        <taxon>Pleocyemata</taxon>
        <taxon>Brachyura</taxon>
        <taxon>Eubrachyura</taxon>
        <taxon>Portunoidea</taxon>
        <taxon>Portunidae</taxon>
        <taxon>Portuninae</taxon>
        <taxon>Scylla</taxon>
    </lineage>
</organism>
<feature type="region of interest" description="Disordered" evidence="1">
    <location>
        <begin position="20"/>
        <end position="80"/>
    </location>
</feature>
<evidence type="ECO:0000313" key="3">
    <source>
        <dbReference type="Proteomes" id="UP001487740"/>
    </source>
</evidence>
<evidence type="ECO:0000256" key="1">
    <source>
        <dbReference type="SAM" id="MobiDB-lite"/>
    </source>
</evidence>
<feature type="compositionally biased region" description="Basic and acidic residues" evidence="1">
    <location>
        <begin position="46"/>
        <end position="57"/>
    </location>
</feature>
<protein>
    <submittedName>
        <fullName evidence="2">Uncharacterized protein</fullName>
    </submittedName>
</protein>
<proteinExistence type="predicted"/>